<dbReference type="KEGG" id="mec:Q7C_1801"/>
<dbReference type="EMBL" id="CP003380">
    <property type="protein sequence ID" value="AFJ02942.1"/>
    <property type="molecule type" value="Genomic_DNA"/>
</dbReference>
<dbReference type="OrthoDB" id="5625523at2"/>
<evidence type="ECO:0000313" key="1">
    <source>
        <dbReference type="EMBL" id="AFJ02942.1"/>
    </source>
</evidence>
<dbReference type="Pfam" id="PF08895">
    <property type="entry name" value="DUF1840"/>
    <property type="match status" value="1"/>
</dbReference>
<keyword evidence="2" id="KW-1185">Reference proteome</keyword>
<dbReference type="STRING" id="754477.Q7C_1801"/>
<dbReference type="eggNOG" id="ENOG5030N4C">
    <property type="taxonomic scope" value="Bacteria"/>
</dbReference>
<accession>I1YJ49</accession>
<dbReference type="HOGENOM" id="CLU_146690_1_0_6"/>
<dbReference type="RefSeq" id="WP_014704362.1">
    <property type="nucleotide sequence ID" value="NC_017856.1"/>
</dbReference>
<gene>
    <name evidence="1" type="ordered locus">Q7C_1801</name>
</gene>
<dbReference type="AlphaFoldDB" id="I1YJ49"/>
<dbReference type="Proteomes" id="UP000009145">
    <property type="component" value="Chromosome"/>
</dbReference>
<sequence length="99" mass="10437">MLVKFHTKAYADITMLGDVALTMLKIMGHSGTVPGAIVAADLPAALTRLQTAVQADKKHTAPDDPDAEFQPGLAQRALPLIELISAAISADADVMWDTP</sequence>
<reference evidence="1 2" key="1">
    <citation type="journal article" date="2012" name="J. Bacteriol.">
        <title>Complete genome sequences of Methylophaga sp. strain JAM1 and Methylophaga sp. strain JAM7.</title>
        <authorList>
            <person name="Villeneuve C."/>
            <person name="Martineau C."/>
            <person name="Mauffrey F."/>
            <person name="Villemur R."/>
        </authorList>
    </citation>
    <scope>NUCLEOTIDE SEQUENCE [LARGE SCALE GENOMIC DNA]</scope>
    <source>
        <strain evidence="1 2">JAM7</strain>
    </source>
</reference>
<protein>
    <recommendedName>
        <fullName evidence="3">DUF1840 domain-containing protein</fullName>
    </recommendedName>
</protein>
<name>I1YJ49_METFJ</name>
<evidence type="ECO:0000313" key="2">
    <source>
        <dbReference type="Proteomes" id="UP000009145"/>
    </source>
</evidence>
<organism evidence="1 2">
    <name type="scientific">Methylophaga frappieri (strain ATCC BAA-2434 / DSM 25690 / JAM7)</name>
    <dbReference type="NCBI Taxonomy" id="754477"/>
    <lineage>
        <taxon>Bacteria</taxon>
        <taxon>Pseudomonadati</taxon>
        <taxon>Pseudomonadota</taxon>
        <taxon>Gammaproteobacteria</taxon>
        <taxon>Thiotrichales</taxon>
        <taxon>Piscirickettsiaceae</taxon>
        <taxon>Methylophaga</taxon>
    </lineage>
</organism>
<evidence type="ECO:0008006" key="3">
    <source>
        <dbReference type="Google" id="ProtNLM"/>
    </source>
</evidence>
<proteinExistence type="predicted"/>
<dbReference type="InterPro" id="IPR014991">
    <property type="entry name" value="DUF1840"/>
</dbReference>
<dbReference type="PATRIC" id="fig|754477.3.peg.1772"/>